<dbReference type="AlphaFoldDB" id="A0A0F9EEX3"/>
<comment type="caution">
    <text evidence="2">The sequence shown here is derived from an EMBL/GenBank/DDBJ whole genome shotgun (WGS) entry which is preliminary data.</text>
</comment>
<feature type="non-terminal residue" evidence="2">
    <location>
        <position position="689"/>
    </location>
</feature>
<organism evidence="2">
    <name type="scientific">marine sediment metagenome</name>
    <dbReference type="NCBI Taxonomy" id="412755"/>
    <lineage>
        <taxon>unclassified sequences</taxon>
        <taxon>metagenomes</taxon>
        <taxon>ecological metagenomes</taxon>
    </lineage>
</organism>
<evidence type="ECO:0000256" key="1">
    <source>
        <dbReference type="ARBA" id="ARBA00023172"/>
    </source>
</evidence>
<dbReference type="InterPro" id="IPR011010">
    <property type="entry name" value="DNA_brk_join_enz"/>
</dbReference>
<keyword evidence="1" id="KW-0233">DNA recombination</keyword>
<dbReference type="InterPro" id="IPR013762">
    <property type="entry name" value="Integrase-like_cat_sf"/>
</dbReference>
<dbReference type="GO" id="GO:0003677">
    <property type="term" value="F:DNA binding"/>
    <property type="evidence" value="ECO:0007669"/>
    <property type="project" value="InterPro"/>
</dbReference>
<reference evidence="2" key="1">
    <citation type="journal article" date="2015" name="Nature">
        <title>Complex archaea that bridge the gap between prokaryotes and eukaryotes.</title>
        <authorList>
            <person name="Spang A."/>
            <person name="Saw J.H."/>
            <person name="Jorgensen S.L."/>
            <person name="Zaremba-Niedzwiedzka K."/>
            <person name="Martijn J."/>
            <person name="Lind A.E."/>
            <person name="van Eijk R."/>
            <person name="Schleper C."/>
            <person name="Guy L."/>
            <person name="Ettema T.J."/>
        </authorList>
    </citation>
    <scope>NUCLEOTIDE SEQUENCE</scope>
</reference>
<dbReference type="EMBL" id="LAZR01025252">
    <property type="protein sequence ID" value="KKL72509.1"/>
    <property type="molecule type" value="Genomic_DNA"/>
</dbReference>
<proteinExistence type="predicted"/>
<evidence type="ECO:0000313" key="2">
    <source>
        <dbReference type="EMBL" id="KKL72509.1"/>
    </source>
</evidence>
<dbReference type="SUPFAM" id="SSF56349">
    <property type="entry name" value="DNA breaking-rejoining enzymes"/>
    <property type="match status" value="1"/>
</dbReference>
<feature type="non-terminal residue" evidence="2">
    <location>
        <position position="1"/>
    </location>
</feature>
<gene>
    <name evidence="2" type="ORF">LCGC14_2084200</name>
</gene>
<dbReference type="InterPro" id="IPR024965">
    <property type="entry name" value="Putative_integrase"/>
</dbReference>
<dbReference type="Pfam" id="PF13009">
    <property type="entry name" value="Integrase_2"/>
    <property type="match status" value="2"/>
</dbReference>
<dbReference type="GO" id="GO:0006310">
    <property type="term" value="P:DNA recombination"/>
    <property type="evidence" value="ECO:0007669"/>
    <property type="project" value="UniProtKB-KW"/>
</dbReference>
<name>A0A0F9EEX3_9ZZZZ</name>
<protein>
    <submittedName>
        <fullName evidence="2">Uncharacterized protein</fullName>
    </submittedName>
</protein>
<accession>A0A0F9EEX3</accession>
<dbReference type="GO" id="GO:0015074">
    <property type="term" value="P:DNA integration"/>
    <property type="evidence" value="ECO:0007669"/>
    <property type="project" value="InterPro"/>
</dbReference>
<dbReference type="Gene3D" id="1.10.443.10">
    <property type="entry name" value="Intergrase catalytic core"/>
    <property type="match status" value="1"/>
</dbReference>
<sequence length="689" mass="78742">RGKPGWTSVFAEHFPLLEREAKRITDFTGSSVNETMHSFIRRALLMVHITTTVEKLSELTEDVWAAWVSIIKEADTQYKTGLRLKPQDIRALRVLAAYMDAHYPTAVGYLQRLNVRRKSNVSDKTGKDKAYVENPPKAFKAWADIFDEYKLVRKLKNSKLPNSAFRLLGSWLEQYPEGAYKEPHLFLSKERSSPSLITHAKNVKGEALSSSARWEVRFLNDMVDYYIEQNMAVLDDDERTILGYSILSRHEKQNIFSQKSSSAISRTETSSNPLPLRWVREVQRILRENDWEWPKSQESQWITLLHDGRPKRLWNPVCAYLIYSMTELPWRKIQFKSLDSGEGDRQRYDLANECWVPNTGLASGYWDRDQLIRNKARGVLNRQGGDFCFYVNTNKTSDRKHDHGEMSGYHVPWKYMPMIELFSELRDWQETYNPLKLPTSYADVSAAFYGPDVPSKNVEDNIPARFYLFRDVQGKENRLGPPSDNRLYALWRLLMDELEKRLRTKGDDATIILTRNKSGGPMVSHFHLHGLRVSGLTAFAEAGVPIEVLSKLVAGHASILMTIYYLKYSAAHVTDILSDARLKVEAIAAKDFGRYLRSQTIENAMVVAVANEKYTLEGISDGQISIDQFFDTGLGVCPYNGTRCADGVALTGGRTSPVPGDAKNCLLCRHFVTGEPWLLPLILKQQKFS</sequence>